<reference evidence="9 10" key="1">
    <citation type="submission" date="2018-08" db="EMBL/GenBank/DDBJ databases">
        <title>Genomic Encyclopedia of Archaeal and Bacterial Type Strains, Phase II (KMG-II): from individual species to whole genera.</title>
        <authorList>
            <person name="Goeker M."/>
        </authorList>
    </citation>
    <scope>NUCLEOTIDE SEQUENCE [LARGE SCALE GENOMIC DNA]</scope>
    <source>
        <strain evidence="9 10">DSM 15986</strain>
    </source>
</reference>
<keyword evidence="4" id="KW-0808">Transferase</keyword>
<dbReference type="Proteomes" id="UP000256405">
    <property type="component" value="Unassembled WGS sequence"/>
</dbReference>
<evidence type="ECO:0000256" key="2">
    <source>
        <dbReference type="ARBA" id="ARBA00012438"/>
    </source>
</evidence>
<dbReference type="SUPFAM" id="SSF55785">
    <property type="entry name" value="PYP-like sensor domain (PAS domain)"/>
    <property type="match status" value="3"/>
</dbReference>
<dbReference type="SMART" id="SM00387">
    <property type="entry name" value="HATPase_c"/>
    <property type="match status" value="1"/>
</dbReference>
<dbReference type="InterPro" id="IPR000700">
    <property type="entry name" value="PAS-assoc_C"/>
</dbReference>
<keyword evidence="5" id="KW-0418">Kinase</keyword>
<dbReference type="NCBIfam" id="TIGR00229">
    <property type="entry name" value="sensory_box"/>
    <property type="match status" value="3"/>
</dbReference>
<evidence type="ECO:0000259" key="6">
    <source>
        <dbReference type="PROSITE" id="PS50109"/>
    </source>
</evidence>
<accession>A0A3E0DR10</accession>
<protein>
    <recommendedName>
        <fullName evidence="2">histidine kinase</fullName>
        <ecNumber evidence="2">2.7.13.3</ecNumber>
    </recommendedName>
</protein>
<dbReference type="InterPro" id="IPR035965">
    <property type="entry name" value="PAS-like_dom_sf"/>
</dbReference>
<dbReference type="InterPro" id="IPR003594">
    <property type="entry name" value="HATPase_dom"/>
</dbReference>
<proteinExistence type="predicted"/>
<dbReference type="PROSITE" id="PS50112">
    <property type="entry name" value="PAS"/>
    <property type="match status" value="2"/>
</dbReference>
<dbReference type="GO" id="GO:0000155">
    <property type="term" value="F:phosphorelay sensor kinase activity"/>
    <property type="evidence" value="ECO:0007669"/>
    <property type="project" value="InterPro"/>
</dbReference>
<evidence type="ECO:0000313" key="9">
    <source>
        <dbReference type="EMBL" id="REG85444.1"/>
    </source>
</evidence>
<sequence length="809" mass="92719">MSDQSSATATFPAGGGEMGQLIREKDWSRTLVGTPDQWQQSLKTTLNIILYSKFPKFLWWGPELICFYNDAYRPSLGEDGKHPSILGMNGKEAWPEIWPIIKPLIDQVLEGESLYFENLLVPIYRNGHIEDVYWTFSYSPTKDDFGNIAGVLVTCAETTREVLLKRNLETSERKLRLIIQQAPASIATFKGPNYVTDIANSNALALWGRKAEEVINRPILEAIPELKEQGIKALLDDVYTTGNRFSATELPVQFLRDGKLETIYVNFSYEALYDANAEIDGIIAIGHDVTNQVVAHKKIEANEEKLTMVIEASELGTYDYNIQTNKLDGSKRLHEIFGLADNEDIDHEHFVSSIHPKDLGIRKAAFERSFNDGILEYISRLILPENQVRWIEVKGKVHFDEENNPHKVLGTVRDITSERINRQKLEESEQKFRLLADSLPQHIWTADTEGNLNYFNQSVYDFSGFSPEELDREGWLAIVHPDDKEGNIKAWKNSIATGKDFLFEHRFRKYDGTYRWQLSRARPQSNQDGEIQMWVGSSTDIHDQKEFTNELERLVVERTNELAQNVKDLASMNKELQSFAYISSHDLQEPLRKIQTFSTLLLENEYENLTEDGKEHFSRMQNAARRMQALINDLLSYSRTSMSERKYEPTDLNKLIVEVKMDLKEELAQHHAVVESDELCTLNIIPFQFRQLLQNLISNSLKFAVKGREPHIEITSEKGLGSEFDLERLSPTTKYCHLRISDNGIGFDPQYSDRIFELFQRLHGKDKFQGTGIGLAIVKKIVDNHNGFIAAHGNPNEGATFDIYLPEKQ</sequence>
<dbReference type="SMART" id="SM00086">
    <property type="entry name" value="PAC"/>
    <property type="match status" value="3"/>
</dbReference>
<dbReference type="PANTHER" id="PTHR43304">
    <property type="entry name" value="PHYTOCHROME-LIKE PROTEIN CPH1"/>
    <property type="match status" value="1"/>
</dbReference>
<dbReference type="PROSITE" id="PS50109">
    <property type="entry name" value="HIS_KIN"/>
    <property type="match status" value="1"/>
</dbReference>
<dbReference type="Gene3D" id="3.30.565.10">
    <property type="entry name" value="Histidine kinase-like ATPase, C-terminal domain"/>
    <property type="match status" value="1"/>
</dbReference>
<keyword evidence="3" id="KW-0597">Phosphoprotein</keyword>
<dbReference type="PRINTS" id="PR00344">
    <property type="entry name" value="BCTRLSENSOR"/>
</dbReference>
<dbReference type="Gene3D" id="1.10.287.130">
    <property type="match status" value="1"/>
</dbReference>
<dbReference type="Gene3D" id="3.30.450.20">
    <property type="entry name" value="PAS domain"/>
    <property type="match status" value="4"/>
</dbReference>
<dbReference type="InterPro" id="IPR000014">
    <property type="entry name" value="PAS"/>
</dbReference>
<feature type="domain" description="Histidine kinase" evidence="6">
    <location>
        <begin position="582"/>
        <end position="809"/>
    </location>
</feature>
<dbReference type="SMART" id="SM00388">
    <property type="entry name" value="HisKA"/>
    <property type="match status" value="1"/>
</dbReference>
<dbReference type="InterPro" id="IPR013655">
    <property type="entry name" value="PAS_fold_3"/>
</dbReference>
<feature type="domain" description="PAC" evidence="8">
    <location>
        <begin position="375"/>
        <end position="427"/>
    </location>
</feature>
<dbReference type="FunFam" id="3.30.450.20:FF:000099">
    <property type="entry name" value="Sensory box sensor histidine kinase"/>
    <property type="match status" value="1"/>
</dbReference>
<dbReference type="OrthoDB" id="9766459at2"/>
<evidence type="ECO:0000256" key="1">
    <source>
        <dbReference type="ARBA" id="ARBA00000085"/>
    </source>
</evidence>
<dbReference type="Pfam" id="PF00512">
    <property type="entry name" value="HisKA"/>
    <property type="match status" value="1"/>
</dbReference>
<evidence type="ECO:0000313" key="10">
    <source>
        <dbReference type="Proteomes" id="UP000256405"/>
    </source>
</evidence>
<keyword evidence="10" id="KW-1185">Reference proteome</keyword>
<evidence type="ECO:0000256" key="4">
    <source>
        <dbReference type="ARBA" id="ARBA00022679"/>
    </source>
</evidence>
<evidence type="ECO:0000259" key="7">
    <source>
        <dbReference type="PROSITE" id="PS50112"/>
    </source>
</evidence>
<dbReference type="InterPro" id="IPR005467">
    <property type="entry name" value="His_kinase_dom"/>
</dbReference>
<dbReference type="Pfam" id="PF02518">
    <property type="entry name" value="HATPase_c"/>
    <property type="match status" value="1"/>
</dbReference>
<dbReference type="CDD" id="cd00130">
    <property type="entry name" value="PAS"/>
    <property type="match status" value="3"/>
</dbReference>
<dbReference type="CDD" id="cd00082">
    <property type="entry name" value="HisKA"/>
    <property type="match status" value="1"/>
</dbReference>
<feature type="domain" description="PAS" evidence="7">
    <location>
        <begin position="428"/>
        <end position="498"/>
    </location>
</feature>
<feature type="domain" description="PAC" evidence="8">
    <location>
        <begin position="246"/>
        <end position="301"/>
    </location>
</feature>
<dbReference type="InterPro" id="IPR052162">
    <property type="entry name" value="Sensor_kinase/Photoreceptor"/>
</dbReference>
<dbReference type="SUPFAM" id="SSF55874">
    <property type="entry name" value="ATPase domain of HSP90 chaperone/DNA topoisomerase II/histidine kinase"/>
    <property type="match status" value="1"/>
</dbReference>
<dbReference type="InterPro" id="IPR003661">
    <property type="entry name" value="HisK_dim/P_dom"/>
</dbReference>
<dbReference type="PROSITE" id="PS50113">
    <property type="entry name" value="PAC"/>
    <property type="match status" value="3"/>
</dbReference>
<evidence type="ECO:0000256" key="5">
    <source>
        <dbReference type="ARBA" id="ARBA00022777"/>
    </source>
</evidence>
<comment type="catalytic activity">
    <reaction evidence="1">
        <text>ATP + protein L-histidine = ADP + protein N-phospho-L-histidine.</text>
        <dbReference type="EC" id="2.7.13.3"/>
    </reaction>
</comment>
<dbReference type="Pfam" id="PF08447">
    <property type="entry name" value="PAS_3"/>
    <property type="match status" value="2"/>
</dbReference>
<dbReference type="EMBL" id="QUNF01000013">
    <property type="protein sequence ID" value="REG85444.1"/>
    <property type="molecule type" value="Genomic_DNA"/>
</dbReference>
<feature type="domain" description="PAS" evidence="7">
    <location>
        <begin position="302"/>
        <end position="373"/>
    </location>
</feature>
<dbReference type="InterPro" id="IPR036097">
    <property type="entry name" value="HisK_dim/P_sf"/>
</dbReference>
<dbReference type="InterPro" id="IPR013656">
    <property type="entry name" value="PAS_4"/>
</dbReference>
<name>A0A3E0DR10_9BACT</name>
<dbReference type="PANTHER" id="PTHR43304:SF1">
    <property type="entry name" value="PAC DOMAIN-CONTAINING PROTEIN"/>
    <property type="match status" value="1"/>
</dbReference>
<feature type="domain" description="PAC" evidence="8">
    <location>
        <begin position="501"/>
        <end position="553"/>
    </location>
</feature>
<dbReference type="Pfam" id="PF08448">
    <property type="entry name" value="PAS_4"/>
    <property type="match status" value="1"/>
</dbReference>
<dbReference type="InterPro" id="IPR036890">
    <property type="entry name" value="HATPase_C_sf"/>
</dbReference>
<dbReference type="RefSeq" id="WP_086542455.1">
    <property type="nucleotide sequence ID" value="NZ_MSSW01000048.1"/>
</dbReference>
<dbReference type="SUPFAM" id="SSF47384">
    <property type="entry name" value="Homodimeric domain of signal transducing histidine kinase"/>
    <property type="match status" value="1"/>
</dbReference>
<dbReference type="SMART" id="SM00091">
    <property type="entry name" value="PAS"/>
    <property type="match status" value="3"/>
</dbReference>
<dbReference type="InterPro" id="IPR004358">
    <property type="entry name" value="Sig_transdc_His_kin-like_C"/>
</dbReference>
<evidence type="ECO:0000259" key="8">
    <source>
        <dbReference type="PROSITE" id="PS50113"/>
    </source>
</evidence>
<comment type="caution">
    <text evidence="9">The sequence shown here is derived from an EMBL/GenBank/DDBJ whole genome shotgun (WGS) entry which is preliminary data.</text>
</comment>
<organism evidence="9 10">
    <name type="scientific">Algoriphagus antarcticus</name>
    <dbReference type="NCBI Taxonomy" id="238540"/>
    <lineage>
        <taxon>Bacteria</taxon>
        <taxon>Pseudomonadati</taxon>
        <taxon>Bacteroidota</taxon>
        <taxon>Cytophagia</taxon>
        <taxon>Cytophagales</taxon>
        <taxon>Cyclobacteriaceae</taxon>
        <taxon>Algoriphagus</taxon>
    </lineage>
</organism>
<dbReference type="EC" id="2.7.13.3" evidence="2"/>
<dbReference type="InterPro" id="IPR001610">
    <property type="entry name" value="PAC"/>
</dbReference>
<dbReference type="Gene3D" id="2.10.70.100">
    <property type="match status" value="1"/>
</dbReference>
<evidence type="ECO:0000256" key="3">
    <source>
        <dbReference type="ARBA" id="ARBA00022553"/>
    </source>
</evidence>
<gene>
    <name evidence="9" type="ORF">C8N25_113136</name>
</gene>
<dbReference type="AlphaFoldDB" id="A0A3E0DR10"/>